<gene>
    <name evidence="1" type="ORF">SDC9_159331</name>
</gene>
<reference evidence="1" key="1">
    <citation type="submission" date="2019-08" db="EMBL/GenBank/DDBJ databases">
        <authorList>
            <person name="Kucharzyk K."/>
            <person name="Murdoch R.W."/>
            <person name="Higgins S."/>
            <person name="Loffler F."/>
        </authorList>
    </citation>
    <scope>NUCLEOTIDE SEQUENCE</scope>
</reference>
<sequence length="102" mass="11404">MLVAAREATRRVVRPRCLHAVFHDLFRGIPVERFLSNEAAALPNGREAALEQHVFCQSHIHHHRVAVAVHWNVADPRLNTRTDAIFCNITPEKANLATGGLP</sequence>
<proteinExistence type="predicted"/>
<comment type="caution">
    <text evidence="1">The sequence shown here is derived from an EMBL/GenBank/DDBJ whole genome shotgun (WGS) entry which is preliminary data.</text>
</comment>
<organism evidence="1">
    <name type="scientific">bioreactor metagenome</name>
    <dbReference type="NCBI Taxonomy" id="1076179"/>
    <lineage>
        <taxon>unclassified sequences</taxon>
        <taxon>metagenomes</taxon>
        <taxon>ecological metagenomes</taxon>
    </lineage>
</organism>
<protein>
    <submittedName>
        <fullName evidence="1">Uncharacterized protein</fullName>
    </submittedName>
</protein>
<name>A0A645FCG9_9ZZZZ</name>
<dbReference type="EMBL" id="VSSQ01058294">
    <property type="protein sequence ID" value="MPN12021.1"/>
    <property type="molecule type" value="Genomic_DNA"/>
</dbReference>
<dbReference type="AlphaFoldDB" id="A0A645FCG9"/>
<evidence type="ECO:0000313" key="1">
    <source>
        <dbReference type="EMBL" id="MPN12021.1"/>
    </source>
</evidence>
<accession>A0A645FCG9</accession>